<sequence length="68" mass="7654">MGDLQTEGVALERDRRVQVGNRDAHVVDRRDKALQFRSHARSLTRSAEQQNVGKSSKTGKIELPRPAE</sequence>
<reference evidence="2 3" key="1">
    <citation type="journal article" date="2019" name="Int. J. Syst. Evol. Microbiol.">
        <title>The Global Catalogue of Microorganisms (GCM) 10K type strain sequencing project: providing services to taxonomists for standard genome sequencing and annotation.</title>
        <authorList>
            <consortium name="The Broad Institute Genomics Platform"/>
            <consortium name="The Broad Institute Genome Sequencing Center for Infectious Disease"/>
            <person name="Wu L."/>
            <person name="Ma J."/>
        </authorList>
    </citation>
    <scope>NUCLEOTIDE SEQUENCE [LARGE SCALE GENOMIC DNA]</scope>
    <source>
        <strain evidence="2 3">JCM 10664</strain>
    </source>
</reference>
<evidence type="ECO:0000313" key="2">
    <source>
        <dbReference type="EMBL" id="GAA0533679.1"/>
    </source>
</evidence>
<feature type="compositionally biased region" description="Basic and acidic residues" evidence="1">
    <location>
        <begin position="59"/>
        <end position="68"/>
    </location>
</feature>
<proteinExistence type="predicted"/>
<evidence type="ECO:0000256" key="1">
    <source>
        <dbReference type="SAM" id="MobiDB-lite"/>
    </source>
</evidence>
<evidence type="ECO:0000313" key="3">
    <source>
        <dbReference type="Proteomes" id="UP001500220"/>
    </source>
</evidence>
<feature type="region of interest" description="Disordered" evidence="1">
    <location>
        <begin position="37"/>
        <end position="68"/>
    </location>
</feature>
<gene>
    <name evidence="2" type="ORF">GCM10009545_40260</name>
</gene>
<dbReference type="EMBL" id="BAAAHC010000017">
    <property type="protein sequence ID" value="GAA0533679.1"/>
    <property type="molecule type" value="Genomic_DNA"/>
</dbReference>
<feature type="compositionally biased region" description="Polar residues" evidence="1">
    <location>
        <begin position="41"/>
        <end position="58"/>
    </location>
</feature>
<accession>A0ABN1D424</accession>
<protein>
    <submittedName>
        <fullName evidence="2">Uncharacterized protein</fullName>
    </submittedName>
</protein>
<organism evidence="2 3">
    <name type="scientific">Saccharopolyspora thermophila</name>
    <dbReference type="NCBI Taxonomy" id="89367"/>
    <lineage>
        <taxon>Bacteria</taxon>
        <taxon>Bacillati</taxon>
        <taxon>Actinomycetota</taxon>
        <taxon>Actinomycetes</taxon>
        <taxon>Pseudonocardiales</taxon>
        <taxon>Pseudonocardiaceae</taxon>
        <taxon>Saccharopolyspora</taxon>
    </lineage>
</organism>
<dbReference type="Proteomes" id="UP001500220">
    <property type="component" value="Unassembled WGS sequence"/>
</dbReference>
<name>A0ABN1D424_9PSEU</name>
<comment type="caution">
    <text evidence="2">The sequence shown here is derived from an EMBL/GenBank/DDBJ whole genome shotgun (WGS) entry which is preliminary data.</text>
</comment>
<keyword evidence="3" id="KW-1185">Reference proteome</keyword>